<dbReference type="Proteomes" id="UP000192505">
    <property type="component" value="Unassembled WGS sequence"/>
</dbReference>
<protein>
    <submittedName>
        <fullName evidence="9">ABC transporter permease</fullName>
    </submittedName>
</protein>
<dbReference type="SUPFAM" id="SSF161098">
    <property type="entry name" value="MetI-like"/>
    <property type="match status" value="1"/>
</dbReference>
<dbReference type="AlphaFoldDB" id="A0A1W9KU15"/>
<dbReference type="Gene3D" id="1.10.3720.10">
    <property type="entry name" value="MetI-like"/>
    <property type="match status" value="1"/>
</dbReference>
<evidence type="ECO:0000256" key="6">
    <source>
        <dbReference type="ARBA" id="ARBA00023136"/>
    </source>
</evidence>
<dbReference type="InterPro" id="IPR035906">
    <property type="entry name" value="MetI-like_sf"/>
</dbReference>
<accession>A0A1W9KU15</accession>
<comment type="subcellular location">
    <subcellularLocation>
        <location evidence="1 7">Cell membrane</location>
        <topology evidence="1 7">Multi-pass membrane protein</topology>
    </subcellularLocation>
</comment>
<dbReference type="Pfam" id="PF00528">
    <property type="entry name" value="BPD_transp_1"/>
    <property type="match status" value="1"/>
</dbReference>
<comment type="similarity">
    <text evidence="7">Belongs to the binding-protein-dependent transport system permease family.</text>
</comment>
<dbReference type="CDD" id="cd06261">
    <property type="entry name" value="TM_PBP2"/>
    <property type="match status" value="1"/>
</dbReference>
<feature type="transmembrane region" description="Helical" evidence="7">
    <location>
        <begin position="71"/>
        <end position="91"/>
    </location>
</feature>
<dbReference type="PANTHER" id="PTHR30151">
    <property type="entry name" value="ALKANE SULFONATE ABC TRANSPORTER-RELATED, MEMBRANE SUBUNIT"/>
    <property type="match status" value="1"/>
</dbReference>
<evidence type="ECO:0000313" key="10">
    <source>
        <dbReference type="Proteomes" id="UP000192505"/>
    </source>
</evidence>
<evidence type="ECO:0000256" key="5">
    <source>
        <dbReference type="ARBA" id="ARBA00022989"/>
    </source>
</evidence>
<feature type="transmembrane region" description="Helical" evidence="7">
    <location>
        <begin position="229"/>
        <end position="249"/>
    </location>
</feature>
<keyword evidence="4 7" id="KW-0812">Transmembrane</keyword>
<sequence>MQSVRLMAALDGSRWVGMATAALFGIWIIYFWQLLVVAFEVPRVLLPPPGLILQSIGEHSDILWGDFVQTVLKAVLIGWALGSGLGFAVAVAIDRQPFLQRGLLPLASLTSTVPLVAVAPIAVMWFGFEWPSKAAVVVLMTFFPMLVSTLAGLKASGKLERELMYSYAASYTRTLLALRLPSALPFIFGALKVNATLALIGAIVAEFFGSPTAGLGFRISTEASRMNMPLVWSAIVVAAVTGSLAYAVLVQFERRAAFWHPSVRGK</sequence>
<evidence type="ECO:0000256" key="1">
    <source>
        <dbReference type="ARBA" id="ARBA00004651"/>
    </source>
</evidence>
<comment type="caution">
    <text evidence="9">The sequence shown here is derived from an EMBL/GenBank/DDBJ whole genome shotgun (WGS) entry which is preliminary data.</text>
</comment>
<proteinExistence type="inferred from homology"/>
<feature type="transmembrane region" description="Helical" evidence="7">
    <location>
        <begin position="15"/>
        <end position="39"/>
    </location>
</feature>
<keyword evidence="5 7" id="KW-1133">Transmembrane helix</keyword>
<feature type="domain" description="ABC transmembrane type-1" evidence="8">
    <location>
        <begin position="68"/>
        <end position="253"/>
    </location>
</feature>
<keyword evidence="6 7" id="KW-0472">Membrane</keyword>
<evidence type="ECO:0000256" key="3">
    <source>
        <dbReference type="ARBA" id="ARBA00022475"/>
    </source>
</evidence>
<gene>
    <name evidence="9" type="ORF">BWK72_11280</name>
</gene>
<evidence type="ECO:0000259" key="8">
    <source>
        <dbReference type="PROSITE" id="PS50928"/>
    </source>
</evidence>
<feature type="transmembrane region" description="Helical" evidence="7">
    <location>
        <begin position="134"/>
        <end position="153"/>
    </location>
</feature>
<evidence type="ECO:0000256" key="7">
    <source>
        <dbReference type="RuleBase" id="RU363032"/>
    </source>
</evidence>
<dbReference type="PANTHER" id="PTHR30151:SF41">
    <property type="entry name" value="ABC TRANSPORTER PERMEASE PROTEIN"/>
    <property type="match status" value="1"/>
</dbReference>
<dbReference type="EMBL" id="MTEI01000006">
    <property type="protein sequence ID" value="OQW87960.1"/>
    <property type="molecule type" value="Genomic_DNA"/>
</dbReference>
<name>A0A1W9KU15_9BURK</name>
<evidence type="ECO:0000256" key="4">
    <source>
        <dbReference type="ARBA" id="ARBA00022692"/>
    </source>
</evidence>
<evidence type="ECO:0000256" key="2">
    <source>
        <dbReference type="ARBA" id="ARBA00022448"/>
    </source>
</evidence>
<keyword evidence="3" id="KW-1003">Cell membrane</keyword>
<feature type="transmembrane region" description="Helical" evidence="7">
    <location>
        <begin position="103"/>
        <end position="128"/>
    </location>
</feature>
<keyword evidence="2 7" id="KW-0813">Transport</keyword>
<evidence type="ECO:0000313" key="9">
    <source>
        <dbReference type="EMBL" id="OQW87960.1"/>
    </source>
</evidence>
<organism evidence="9 10">
    <name type="scientific">Rhodoferax ferrireducens</name>
    <dbReference type="NCBI Taxonomy" id="192843"/>
    <lineage>
        <taxon>Bacteria</taxon>
        <taxon>Pseudomonadati</taxon>
        <taxon>Pseudomonadota</taxon>
        <taxon>Betaproteobacteria</taxon>
        <taxon>Burkholderiales</taxon>
        <taxon>Comamonadaceae</taxon>
        <taxon>Rhodoferax</taxon>
    </lineage>
</organism>
<dbReference type="GO" id="GO:0005886">
    <property type="term" value="C:plasma membrane"/>
    <property type="evidence" value="ECO:0007669"/>
    <property type="project" value="UniProtKB-SubCell"/>
</dbReference>
<feature type="transmembrane region" description="Helical" evidence="7">
    <location>
        <begin position="197"/>
        <end position="217"/>
    </location>
</feature>
<dbReference type="InterPro" id="IPR000515">
    <property type="entry name" value="MetI-like"/>
</dbReference>
<dbReference type="GO" id="GO:0055085">
    <property type="term" value="P:transmembrane transport"/>
    <property type="evidence" value="ECO:0007669"/>
    <property type="project" value="InterPro"/>
</dbReference>
<feature type="transmembrane region" description="Helical" evidence="7">
    <location>
        <begin position="174"/>
        <end position="191"/>
    </location>
</feature>
<reference evidence="9 10" key="1">
    <citation type="submission" date="2017-01" db="EMBL/GenBank/DDBJ databases">
        <title>Novel large sulfur bacteria in the metagenomes of groundwater-fed chemosynthetic microbial mats in the Lake Huron basin.</title>
        <authorList>
            <person name="Sharrar A.M."/>
            <person name="Flood B.E."/>
            <person name="Bailey J.V."/>
            <person name="Jones D.S."/>
            <person name="Biddanda B."/>
            <person name="Ruberg S.A."/>
            <person name="Marcus D.N."/>
            <person name="Dick G.J."/>
        </authorList>
    </citation>
    <scope>NUCLEOTIDE SEQUENCE [LARGE SCALE GENOMIC DNA]</scope>
    <source>
        <strain evidence="9">A7</strain>
    </source>
</reference>
<dbReference type="PROSITE" id="PS50928">
    <property type="entry name" value="ABC_TM1"/>
    <property type="match status" value="1"/>
</dbReference>